<dbReference type="AlphaFoldDB" id="A0A131ZU87"/>
<protein>
    <submittedName>
        <fullName evidence="4">OPA3-like protein</fullName>
    </submittedName>
</protein>
<comment type="similarity">
    <text evidence="1">Belongs to the OPA3 family.</text>
</comment>
<dbReference type="GO" id="GO:0005739">
    <property type="term" value="C:mitochondrion"/>
    <property type="evidence" value="ECO:0007669"/>
    <property type="project" value="TreeGrafter"/>
</dbReference>
<dbReference type="OrthoDB" id="2129069at2759"/>
<proteinExistence type="inferred from homology"/>
<feature type="region of interest" description="Disordered" evidence="3">
    <location>
        <begin position="153"/>
        <end position="173"/>
    </location>
</feature>
<keyword evidence="2" id="KW-0175">Coiled coil</keyword>
<dbReference type="Proteomes" id="UP000616769">
    <property type="component" value="Unassembled WGS sequence"/>
</dbReference>
<reference evidence="4 5" key="1">
    <citation type="journal article" date="2015" name="Parasit. Vectors">
        <title>Draft genome of the scabies mite.</title>
        <authorList>
            <person name="Rider S.D.Jr."/>
            <person name="Morgan M.S."/>
            <person name="Arlian L.G."/>
        </authorList>
    </citation>
    <scope>NUCLEOTIDE SEQUENCE [LARGE SCALE GENOMIC DNA]</scope>
    <source>
        <strain evidence="4">Arlian Lab</strain>
    </source>
</reference>
<sequence length="173" mass="19491">MAVGAFPLIKLAALAIRQISKPLANVIKTKAKNSPVFRNYICMPPAQMYHYFEVNVKMKLLGLGKPSNVNKLNETAAIELGAELLGESIIFIVAVLTLTAEYYRQSKKSAAEAVAIEERWLKLERKVQDLELIIEKHGAEIRSLTRLIHSSDYKKTDRNSPEESRSKKIIKII</sequence>
<name>A0A131ZU87_SARSC</name>
<feature type="compositionally biased region" description="Basic and acidic residues" evidence="3">
    <location>
        <begin position="153"/>
        <end position="166"/>
    </location>
</feature>
<organism evidence="4 5">
    <name type="scientific">Sarcoptes scabiei</name>
    <name type="common">Itch mite</name>
    <name type="synonym">Acarus scabiei</name>
    <dbReference type="NCBI Taxonomy" id="52283"/>
    <lineage>
        <taxon>Eukaryota</taxon>
        <taxon>Metazoa</taxon>
        <taxon>Ecdysozoa</taxon>
        <taxon>Arthropoda</taxon>
        <taxon>Chelicerata</taxon>
        <taxon>Arachnida</taxon>
        <taxon>Acari</taxon>
        <taxon>Acariformes</taxon>
        <taxon>Sarcoptiformes</taxon>
        <taxon>Astigmata</taxon>
        <taxon>Psoroptidia</taxon>
        <taxon>Sarcoptoidea</taxon>
        <taxon>Sarcoptidae</taxon>
        <taxon>Sarcoptinae</taxon>
        <taxon>Sarcoptes</taxon>
    </lineage>
</organism>
<dbReference type="InterPro" id="IPR010754">
    <property type="entry name" value="OPA3-like"/>
</dbReference>
<gene>
    <name evidence="4" type="ORF">QR98_0005050</name>
</gene>
<evidence type="ECO:0000313" key="4">
    <source>
        <dbReference type="EMBL" id="KPM02099.1"/>
    </source>
</evidence>
<dbReference type="PANTHER" id="PTHR12499">
    <property type="entry name" value="OPTIC ATROPHY 3 PROTEIN OPA3"/>
    <property type="match status" value="1"/>
</dbReference>
<dbReference type="GO" id="GO:0019216">
    <property type="term" value="P:regulation of lipid metabolic process"/>
    <property type="evidence" value="ECO:0007669"/>
    <property type="project" value="TreeGrafter"/>
</dbReference>
<accession>A0A131ZU87</accession>
<dbReference type="Pfam" id="PF07047">
    <property type="entry name" value="OPA3"/>
    <property type="match status" value="1"/>
</dbReference>
<evidence type="ECO:0000256" key="3">
    <source>
        <dbReference type="SAM" id="MobiDB-lite"/>
    </source>
</evidence>
<evidence type="ECO:0000256" key="1">
    <source>
        <dbReference type="ARBA" id="ARBA00007584"/>
    </source>
</evidence>
<dbReference type="EMBL" id="JXLN01000939">
    <property type="protein sequence ID" value="KPM02099.1"/>
    <property type="molecule type" value="Genomic_DNA"/>
</dbReference>
<dbReference type="VEuPathDB" id="VectorBase:SSCA005593"/>
<dbReference type="PANTHER" id="PTHR12499:SF0">
    <property type="entry name" value="OPTIC ATROPHY 3 PROTEIN"/>
    <property type="match status" value="1"/>
</dbReference>
<evidence type="ECO:0000256" key="2">
    <source>
        <dbReference type="ARBA" id="ARBA00023054"/>
    </source>
</evidence>
<evidence type="ECO:0000313" key="5">
    <source>
        <dbReference type="Proteomes" id="UP000616769"/>
    </source>
</evidence>
<comment type="caution">
    <text evidence="4">The sequence shown here is derived from an EMBL/GenBank/DDBJ whole genome shotgun (WGS) entry which is preliminary data.</text>
</comment>